<evidence type="ECO:0000256" key="3">
    <source>
        <dbReference type="PROSITE-ProRule" id="PRU10141"/>
    </source>
</evidence>
<proteinExistence type="inferred from homology"/>
<evidence type="ECO:0000256" key="2">
    <source>
        <dbReference type="ARBA" id="ARBA00022840"/>
    </source>
</evidence>
<dbReference type="PROSITE" id="PS00107">
    <property type="entry name" value="PROTEIN_KINASE_ATP"/>
    <property type="match status" value="1"/>
</dbReference>
<dbReference type="PROSITE" id="PS00108">
    <property type="entry name" value="PROTEIN_KINASE_ST"/>
    <property type="match status" value="1"/>
</dbReference>
<keyword evidence="2 3" id="KW-0067">ATP-binding</keyword>
<feature type="binding site" evidence="3">
    <location>
        <position position="70"/>
    </location>
    <ligand>
        <name>ATP</name>
        <dbReference type="ChEBI" id="CHEBI:30616"/>
    </ligand>
</feature>
<dbReference type="SMART" id="SM00220">
    <property type="entry name" value="S_TKc"/>
    <property type="match status" value="1"/>
</dbReference>
<dbReference type="Gene3D" id="1.10.510.10">
    <property type="entry name" value="Transferase(Phosphotransferase) domain 1"/>
    <property type="match status" value="1"/>
</dbReference>
<comment type="similarity">
    <text evidence="4">Belongs to the protein kinase superfamily.</text>
</comment>
<evidence type="ECO:0000313" key="7">
    <source>
        <dbReference type="Proteomes" id="UP000654075"/>
    </source>
</evidence>
<dbReference type="InterPro" id="IPR000719">
    <property type="entry name" value="Prot_kinase_dom"/>
</dbReference>
<evidence type="ECO:0000313" key="6">
    <source>
        <dbReference type="EMBL" id="CAE8581737.1"/>
    </source>
</evidence>
<dbReference type="InterPro" id="IPR008271">
    <property type="entry name" value="Ser/Thr_kinase_AS"/>
</dbReference>
<dbReference type="EMBL" id="CAJNNV010000179">
    <property type="protein sequence ID" value="CAE8581737.1"/>
    <property type="molecule type" value="Genomic_DNA"/>
</dbReference>
<evidence type="ECO:0000259" key="5">
    <source>
        <dbReference type="PROSITE" id="PS50011"/>
    </source>
</evidence>
<organism evidence="6 7">
    <name type="scientific">Polarella glacialis</name>
    <name type="common">Dinoflagellate</name>
    <dbReference type="NCBI Taxonomy" id="89957"/>
    <lineage>
        <taxon>Eukaryota</taxon>
        <taxon>Sar</taxon>
        <taxon>Alveolata</taxon>
        <taxon>Dinophyceae</taxon>
        <taxon>Suessiales</taxon>
        <taxon>Suessiaceae</taxon>
        <taxon>Polarella</taxon>
    </lineage>
</organism>
<dbReference type="AlphaFoldDB" id="A0A813D0K8"/>
<gene>
    <name evidence="6" type="ORF">PGLA1383_LOCUS750</name>
</gene>
<accession>A0A813D0K8</accession>
<reference evidence="6" key="1">
    <citation type="submission" date="2021-02" db="EMBL/GenBank/DDBJ databases">
        <authorList>
            <person name="Dougan E. K."/>
            <person name="Rhodes N."/>
            <person name="Thang M."/>
            <person name="Chan C."/>
        </authorList>
    </citation>
    <scope>NUCLEOTIDE SEQUENCE</scope>
</reference>
<dbReference type="InterPro" id="IPR011009">
    <property type="entry name" value="Kinase-like_dom_sf"/>
</dbReference>
<name>A0A813D0K8_POLGL</name>
<dbReference type="SUPFAM" id="SSF56112">
    <property type="entry name" value="Protein kinase-like (PK-like)"/>
    <property type="match status" value="1"/>
</dbReference>
<dbReference type="Pfam" id="PF00069">
    <property type="entry name" value="Pkinase"/>
    <property type="match status" value="1"/>
</dbReference>
<evidence type="ECO:0000256" key="1">
    <source>
        <dbReference type="ARBA" id="ARBA00022741"/>
    </source>
</evidence>
<comment type="caution">
    <text evidence="6">The sequence shown here is derived from an EMBL/GenBank/DDBJ whole genome shotgun (WGS) entry which is preliminary data.</text>
</comment>
<dbReference type="GO" id="GO:0005524">
    <property type="term" value="F:ATP binding"/>
    <property type="evidence" value="ECO:0007669"/>
    <property type="project" value="UniProtKB-UniRule"/>
</dbReference>
<sequence length="292" mass="32737">MRPLLNLPCSDVATDKAGASSSSSSPVEAVSSPTSSFRTAYQLGKVLGVGSMSVVRIGTHRLDGRRIAVKCISSDDEELREATRSEYALLRSARHHAVIHVEALYFNKDSMWICMDICESGCVESYVRREGVLKEADAASCFLQLLQGVDYIHSKRIVHRDLKPANLLLKSEGQLLLVITDFNCAKQIGDSGARMLTERGTHHFSAPELRFGRLWNERIDIWSSGLCLYYMLRGELAFNIMDRETAKYMIQYARVPAVCWDGVTSLFQNLTLQCWTIDSCDRPPAMELLLHP</sequence>
<keyword evidence="7" id="KW-1185">Reference proteome</keyword>
<dbReference type="PROSITE" id="PS50011">
    <property type="entry name" value="PROTEIN_KINASE_DOM"/>
    <property type="match status" value="1"/>
</dbReference>
<dbReference type="OrthoDB" id="6513151at2759"/>
<feature type="domain" description="Protein kinase" evidence="5">
    <location>
        <begin position="41"/>
        <end position="292"/>
    </location>
</feature>
<protein>
    <recommendedName>
        <fullName evidence="5">Protein kinase domain-containing protein</fullName>
    </recommendedName>
</protein>
<dbReference type="Proteomes" id="UP000654075">
    <property type="component" value="Unassembled WGS sequence"/>
</dbReference>
<keyword evidence="4" id="KW-0723">Serine/threonine-protein kinase</keyword>
<dbReference type="InterPro" id="IPR017441">
    <property type="entry name" value="Protein_kinase_ATP_BS"/>
</dbReference>
<keyword evidence="4" id="KW-0418">Kinase</keyword>
<keyword evidence="4" id="KW-0808">Transferase</keyword>
<feature type="non-terminal residue" evidence="6">
    <location>
        <position position="292"/>
    </location>
</feature>
<dbReference type="PANTHER" id="PTHR24347">
    <property type="entry name" value="SERINE/THREONINE-PROTEIN KINASE"/>
    <property type="match status" value="1"/>
</dbReference>
<dbReference type="GO" id="GO:0004674">
    <property type="term" value="F:protein serine/threonine kinase activity"/>
    <property type="evidence" value="ECO:0007669"/>
    <property type="project" value="UniProtKB-KW"/>
</dbReference>
<evidence type="ECO:0000256" key="4">
    <source>
        <dbReference type="RuleBase" id="RU000304"/>
    </source>
</evidence>
<keyword evidence="1 3" id="KW-0547">Nucleotide-binding</keyword>